<sequence>MTDIIGLLEKTDNPQQPMYAQVALRQLPRSGWSFGVNYMPMALIGYIY</sequence>
<dbReference type="HOGENOM" id="CLU_3156288_0_0_10"/>
<reference evidence="1 2" key="1">
    <citation type="submission" date="2013-08" db="EMBL/GenBank/DDBJ databases">
        <authorList>
            <person name="Weinstock G."/>
            <person name="Sodergren E."/>
            <person name="Wylie T."/>
            <person name="Fulton L."/>
            <person name="Fulton R."/>
            <person name="Fronick C."/>
            <person name="O'Laughlin M."/>
            <person name="Godfrey J."/>
            <person name="Miner T."/>
            <person name="Herter B."/>
            <person name="Appelbaum E."/>
            <person name="Cordes M."/>
            <person name="Lek S."/>
            <person name="Wollam A."/>
            <person name="Pepin K.H."/>
            <person name="Palsikar V.B."/>
            <person name="Mitreva M."/>
            <person name="Wilson R.K."/>
        </authorList>
    </citation>
    <scope>NUCLEOTIDE SEQUENCE [LARGE SCALE GENOMIC DNA]</scope>
    <source>
        <strain evidence="1 2">ATCC 15930</strain>
    </source>
</reference>
<organism evidence="1 2">
    <name type="scientific">Hoylesella loescheii DSM 19665 = JCM 12249 = ATCC 15930</name>
    <dbReference type="NCBI Taxonomy" id="1122985"/>
    <lineage>
        <taxon>Bacteria</taxon>
        <taxon>Pseudomonadati</taxon>
        <taxon>Bacteroidota</taxon>
        <taxon>Bacteroidia</taxon>
        <taxon>Bacteroidales</taxon>
        <taxon>Prevotellaceae</taxon>
        <taxon>Hoylesella</taxon>
    </lineage>
</organism>
<evidence type="ECO:0000313" key="1">
    <source>
        <dbReference type="EMBL" id="KDR52189.1"/>
    </source>
</evidence>
<evidence type="ECO:0000313" key="2">
    <source>
        <dbReference type="Proteomes" id="UP000027442"/>
    </source>
</evidence>
<dbReference type="EMBL" id="JNGW01000073">
    <property type="protein sequence ID" value="KDR52189.1"/>
    <property type="molecule type" value="Genomic_DNA"/>
</dbReference>
<dbReference type="AlphaFoldDB" id="A0A069QJJ4"/>
<proteinExistence type="predicted"/>
<name>A0A069QJJ4_HOYLO</name>
<gene>
    <name evidence="1" type="ORF">HMPREF1991_01723</name>
</gene>
<comment type="caution">
    <text evidence="1">The sequence shown here is derived from an EMBL/GenBank/DDBJ whole genome shotgun (WGS) entry which is preliminary data.</text>
</comment>
<dbReference type="Proteomes" id="UP000027442">
    <property type="component" value="Unassembled WGS sequence"/>
</dbReference>
<keyword evidence="2" id="KW-1185">Reference proteome</keyword>
<accession>A0A069QJJ4</accession>
<protein>
    <submittedName>
        <fullName evidence="1">Uncharacterized protein</fullName>
    </submittedName>
</protein>
<dbReference type="PATRIC" id="fig|1122985.7.peg.1791"/>